<feature type="region of interest" description="Disordered" evidence="4">
    <location>
        <begin position="56"/>
        <end position="86"/>
    </location>
</feature>
<dbReference type="InterPro" id="IPR002018">
    <property type="entry name" value="CarbesteraseB"/>
</dbReference>
<organism evidence="6 7">
    <name type="scientific">Immersiella caudata</name>
    <dbReference type="NCBI Taxonomy" id="314043"/>
    <lineage>
        <taxon>Eukaryota</taxon>
        <taxon>Fungi</taxon>
        <taxon>Dikarya</taxon>
        <taxon>Ascomycota</taxon>
        <taxon>Pezizomycotina</taxon>
        <taxon>Sordariomycetes</taxon>
        <taxon>Sordariomycetidae</taxon>
        <taxon>Sordariales</taxon>
        <taxon>Lasiosphaeriaceae</taxon>
        <taxon>Immersiella</taxon>
    </lineage>
</organism>
<sequence>MCPPLRYLFKRAARARDGRPSSSSLLSARWLFALAVLALITLYYLSADRYHLPLPHPPDLGGGQPKPTATTMGPSKPKPTTAPSRPAVTLQQGRYIGSVILASSHFPRPIDAFRGIPFAQDTGGANRFRPPQPLPPSDETFEALRFGKACQRDNFLRGDTGEDCLNLNVYRPSGTVGAKGLLPVIVYVHGGAFNSGSGIERNMASFVSWAEQPMVGINFNYRVGALGFLPSEVTAREGLLNLGLRDQQTLFEWVRENVEAFGGDPENVTIMGLSAGAHSVGHHLMYYARGEEKPPFAKAIMESGATTARAVFWPTHPRHLVQFREFLAIAGVGAVPEEETFDRLRELPLLDIMKASRGLWDRYARSVTWPFQPVVDAPHPLANSSQPDPEKGPAPPVLIPDLPINSWRQGKHLRIPVMTGYNTNEGTIFIPHEAQTNEDFRNFFTKLIPGFSTSDLDALERLYPDPVTNPSSPYKTVPADKGAQFSRLDAAYSHYAYICPVIQTAHFLSSDPSNKSPVFVYRYAATGAWGTANHGDEAPVVAHDMGLLGSERLPGLTAVSDVMHGAWARFIVSKAGTPNPAPENGIDVDWPAFDSPFPPEQADTAWKGVVKRGETPAPGKGRKVVFGEGNDERGVVAERQLGWTGAQRGDQHRGIPAKQEQLSDVEIAACRFWWGRVELSEGLGTRRKETKL</sequence>
<evidence type="ECO:0000313" key="6">
    <source>
        <dbReference type="EMBL" id="KAK0626063.1"/>
    </source>
</evidence>
<accession>A0AA40C6I4</accession>
<evidence type="ECO:0000259" key="5">
    <source>
        <dbReference type="Pfam" id="PF00135"/>
    </source>
</evidence>
<comment type="caution">
    <text evidence="6">The sequence shown here is derived from an EMBL/GenBank/DDBJ whole genome shotgun (WGS) entry which is preliminary data.</text>
</comment>
<keyword evidence="7" id="KW-1185">Reference proteome</keyword>
<dbReference type="SUPFAM" id="SSF53474">
    <property type="entry name" value="alpha/beta-Hydrolases"/>
    <property type="match status" value="1"/>
</dbReference>
<dbReference type="AlphaFoldDB" id="A0AA40C6I4"/>
<feature type="domain" description="Carboxylesterase type B" evidence="5">
    <location>
        <begin position="85"/>
        <end position="594"/>
    </location>
</feature>
<dbReference type="Pfam" id="PF00135">
    <property type="entry name" value="COesterase"/>
    <property type="match status" value="1"/>
</dbReference>
<dbReference type="EC" id="3.1.1.-" evidence="3"/>
<reference evidence="6" key="1">
    <citation type="submission" date="2023-06" db="EMBL/GenBank/DDBJ databases">
        <title>Genome-scale phylogeny and comparative genomics of the fungal order Sordariales.</title>
        <authorList>
            <consortium name="Lawrence Berkeley National Laboratory"/>
            <person name="Hensen N."/>
            <person name="Bonometti L."/>
            <person name="Westerberg I."/>
            <person name="Brannstrom I.O."/>
            <person name="Guillou S."/>
            <person name="Cros-Aarteil S."/>
            <person name="Calhoun S."/>
            <person name="Haridas S."/>
            <person name="Kuo A."/>
            <person name="Mondo S."/>
            <person name="Pangilinan J."/>
            <person name="Riley R."/>
            <person name="Labutti K."/>
            <person name="Andreopoulos B."/>
            <person name="Lipzen A."/>
            <person name="Chen C."/>
            <person name="Yanf M."/>
            <person name="Daum C."/>
            <person name="Ng V."/>
            <person name="Clum A."/>
            <person name="Steindorff A."/>
            <person name="Ohm R."/>
            <person name="Martin F."/>
            <person name="Silar P."/>
            <person name="Natvig D."/>
            <person name="Lalanne C."/>
            <person name="Gautier V."/>
            <person name="Ament-Velasquez S.L."/>
            <person name="Kruys A."/>
            <person name="Hutchinson M.I."/>
            <person name="Powell A.J."/>
            <person name="Barry K."/>
            <person name="Miller A.N."/>
            <person name="Grigoriev I.V."/>
            <person name="Debuchy R."/>
            <person name="Gladieux P."/>
            <person name="Thoren M.H."/>
            <person name="Johannesson H."/>
        </authorList>
    </citation>
    <scope>NUCLEOTIDE SEQUENCE</scope>
    <source>
        <strain evidence="6">CBS 606.72</strain>
    </source>
</reference>
<dbReference type="Proteomes" id="UP001175000">
    <property type="component" value="Unassembled WGS sequence"/>
</dbReference>
<evidence type="ECO:0000256" key="1">
    <source>
        <dbReference type="ARBA" id="ARBA00005964"/>
    </source>
</evidence>
<dbReference type="InterPro" id="IPR029058">
    <property type="entry name" value="AB_hydrolase_fold"/>
</dbReference>
<dbReference type="PANTHER" id="PTHR11559">
    <property type="entry name" value="CARBOXYLESTERASE"/>
    <property type="match status" value="1"/>
</dbReference>
<gene>
    <name evidence="6" type="ORF">B0T14DRAFT_447748</name>
</gene>
<keyword evidence="2 3" id="KW-0378">Hydrolase</keyword>
<name>A0AA40C6I4_9PEZI</name>
<dbReference type="Gene3D" id="3.40.50.1820">
    <property type="entry name" value="alpha/beta hydrolase"/>
    <property type="match status" value="1"/>
</dbReference>
<dbReference type="GO" id="GO:0016787">
    <property type="term" value="F:hydrolase activity"/>
    <property type="evidence" value="ECO:0007669"/>
    <property type="project" value="UniProtKB-KW"/>
</dbReference>
<evidence type="ECO:0000313" key="7">
    <source>
        <dbReference type="Proteomes" id="UP001175000"/>
    </source>
</evidence>
<dbReference type="InterPro" id="IPR050309">
    <property type="entry name" value="Type-B_Carboxylest/Lipase"/>
</dbReference>
<proteinExistence type="inferred from homology"/>
<evidence type="ECO:0000256" key="4">
    <source>
        <dbReference type="SAM" id="MobiDB-lite"/>
    </source>
</evidence>
<comment type="similarity">
    <text evidence="1 3">Belongs to the type-B carboxylesterase/lipase family.</text>
</comment>
<evidence type="ECO:0000256" key="2">
    <source>
        <dbReference type="ARBA" id="ARBA00022801"/>
    </source>
</evidence>
<dbReference type="InterPro" id="IPR019826">
    <property type="entry name" value="Carboxylesterase_B_AS"/>
</dbReference>
<protein>
    <recommendedName>
        <fullName evidence="3">Carboxylic ester hydrolase</fullName>
        <ecNumber evidence="3">3.1.1.-</ecNumber>
    </recommendedName>
</protein>
<evidence type="ECO:0000256" key="3">
    <source>
        <dbReference type="RuleBase" id="RU361235"/>
    </source>
</evidence>
<dbReference type="EMBL" id="JAULSU010000002">
    <property type="protein sequence ID" value="KAK0626063.1"/>
    <property type="molecule type" value="Genomic_DNA"/>
</dbReference>
<dbReference type="PROSITE" id="PS00122">
    <property type="entry name" value="CARBOXYLESTERASE_B_1"/>
    <property type="match status" value="1"/>
</dbReference>